<proteinExistence type="predicted"/>
<accession>A0A2M8HE08</accession>
<dbReference type="Gene3D" id="1.25.40.10">
    <property type="entry name" value="Tetratricopeptide repeat domain"/>
    <property type="match status" value="1"/>
</dbReference>
<evidence type="ECO:0000259" key="3">
    <source>
        <dbReference type="Pfam" id="PF13519"/>
    </source>
</evidence>
<dbReference type="Gene3D" id="3.40.50.410">
    <property type="entry name" value="von Willebrand factor, type A domain"/>
    <property type="match status" value="1"/>
</dbReference>
<dbReference type="AlphaFoldDB" id="A0A2M8HE08"/>
<dbReference type="SUPFAM" id="SSF53300">
    <property type="entry name" value="vWA-like"/>
    <property type="match status" value="1"/>
</dbReference>
<dbReference type="Proteomes" id="UP000232060">
    <property type="component" value="Unassembled WGS sequence"/>
</dbReference>
<dbReference type="InterPro" id="IPR036465">
    <property type="entry name" value="vWFA_dom_sf"/>
</dbReference>
<dbReference type="SMART" id="SM00028">
    <property type="entry name" value="TPR"/>
    <property type="match status" value="1"/>
</dbReference>
<dbReference type="OrthoDB" id="9807628at2"/>
<keyword evidence="5" id="KW-1185">Reference proteome</keyword>
<dbReference type="RefSeq" id="WP_100858375.1">
    <property type="nucleotide sequence ID" value="NZ_PGCP01000003.1"/>
</dbReference>
<name>A0A2M8HE08_9GAMM</name>
<dbReference type="SUPFAM" id="SSF48452">
    <property type="entry name" value="TPR-like"/>
    <property type="match status" value="1"/>
</dbReference>
<dbReference type="EMBL" id="PGCP01000003">
    <property type="protein sequence ID" value="PJC94782.1"/>
    <property type="molecule type" value="Genomic_DNA"/>
</dbReference>
<feature type="repeat" description="TPR" evidence="1">
    <location>
        <begin position="394"/>
        <end position="427"/>
    </location>
</feature>
<evidence type="ECO:0000313" key="4">
    <source>
        <dbReference type="EMBL" id="PJC94782.1"/>
    </source>
</evidence>
<feature type="region of interest" description="Disordered" evidence="2">
    <location>
        <begin position="440"/>
        <end position="474"/>
    </location>
</feature>
<dbReference type="InterPro" id="IPR019734">
    <property type="entry name" value="TPR_rpt"/>
</dbReference>
<comment type="caution">
    <text evidence="4">The sequence shown here is derived from an EMBL/GenBank/DDBJ whole genome shotgun (WGS) entry which is preliminary data.</text>
</comment>
<dbReference type="InterPro" id="IPR011990">
    <property type="entry name" value="TPR-like_helical_dom_sf"/>
</dbReference>
<dbReference type="InterPro" id="IPR002035">
    <property type="entry name" value="VWF_A"/>
</dbReference>
<gene>
    <name evidence="4" type="ORF">CUC44_02230</name>
</gene>
<feature type="domain" description="VWFA" evidence="3">
    <location>
        <begin position="82"/>
        <end position="192"/>
    </location>
</feature>
<reference evidence="4 5" key="1">
    <citation type="submission" date="2017-11" db="EMBL/GenBank/DDBJ databases">
        <title>Draft genome sequence of environmental isolate Aeromonas lusitania sp. nov. MDC 2473.</title>
        <authorList>
            <person name="Colston S.M."/>
            <person name="Navarro A."/>
            <person name="Martinez-Murcia A.J."/>
            <person name="Graf J."/>
        </authorList>
    </citation>
    <scope>NUCLEOTIDE SEQUENCE [LARGE SCALE GENOMIC DNA]</scope>
    <source>
        <strain evidence="4 5">MDC 2473</strain>
    </source>
</reference>
<evidence type="ECO:0000313" key="5">
    <source>
        <dbReference type="Proteomes" id="UP000232060"/>
    </source>
</evidence>
<sequence length="504" mass="55051">MELMLLRPLWLLALLPWLWQGWRRRRQPALLAPAMQAYLLPRQGRRTPWLWLACLPMILALSGPALRQQSQSITMPALDIWLLDLSETMLAQDLPPDRATRVRLQLQDMLAGSEPKQEARPIALILFADDAYLTMPPSRDHRAISLLLPDLRPAIMPQLTPHRGSAPERAVELALAQIPAGQRARLLLITDGLSPAQMEKIAALWPCQDSLLCRASSTARLDILLANGGKAAELPPSGGQGLGSSLGRRLPPPDGAAMAQLATRLGGDLQWLQAGMPRFAPLPMSQVQASAPSRDLGPWLLIPLLPLALLARIGSAWLILLGAGMSLIHPPALQASPAPSTQDRLAWQAYQQGHYLAAARDFQDPVWQGNAWYRAGDYARAAAAYARASSASSATAHYNRGNALVQLGDLKGAEQAYLAAIALEPRHQDALYNLALLRPLPPQSAPSSQRPEPREAPEQSAAPDKPQPPAPPVLLLEQRLRKEAQRRAQLLQEDAPGFKVEESR</sequence>
<organism evidence="4 5">
    <name type="scientific">Aeromonas lusitana</name>
    <dbReference type="NCBI Taxonomy" id="931529"/>
    <lineage>
        <taxon>Bacteria</taxon>
        <taxon>Pseudomonadati</taxon>
        <taxon>Pseudomonadota</taxon>
        <taxon>Gammaproteobacteria</taxon>
        <taxon>Aeromonadales</taxon>
        <taxon>Aeromonadaceae</taxon>
        <taxon>Aeromonas</taxon>
    </lineage>
</organism>
<dbReference type="Pfam" id="PF13519">
    <property type="entry name" value="VWA_2"/>
    <property type="match status" value="1"/>
</dbReference>
<evidence type="ECO:0000256" key="2">
    <source>
        <dbReference type="SAM" id="MobiDB-lite"/>
    </source>
</evidence>
<evidence type="ECO:0000256" key="1">
    <source>
        <dbReference type="PROSITE-ProRule" id="PRU00339"/>
    </source>
</evidence>
<keyword evidence="1" id="KW-0802">TPR repeat</keyword>
<protein>
    <recommendedName>
        <fullName evidence="3">VWFA domain-containing protein</fullName>
    </recommendedName>
</protein>
<dbReference type="Pfam" id="PF13432">
    <property type="entry name" value="TPR_16"/>
    <property type="match status" value="1"/>
</dbReference>
<dbReference type="PROSITE" id="PS50005">
    <property type="entry name" value="TPR"/>
    <property type="match status" value="1"/>
</dbReference>